<comment type="caution">
    <text evidence="5">The sequence shown here is derived from an EMBL/GenBank/DDBJ whole genome shotgun (WGS) entry which is preliminary data.</text>
</comment>
<dbReference type="SUPFAM" id="SSF55620">
    <property type="entry name" value="Tetrahydrobiopterin biosynthesis enzymes-like"/>
    <property type="match status" value="1"/>
</dbReference>
<comment type="pathway">
    <text evidence="1">Cofactor biosynthesis; 7,8-dihydroneopterin triphosphate biosynthesis; 7,8-dihydroneopterin triphosphate from GTP: step 1/1.</text>
</comment>
<dbReference type="InterPro" id="IPR001474">
    <property type="entry name" value="GTP_CycHdrlase_I"/>
</dbReference>
<sequence>MRLLAILATVLVLGMIAATVWTITGSPGLVDEIPATTFVTPPTPAPTPVIISVDEGEGVKEIGDMLEDEGVIESAIQFRVLVELLGYDRLLQAGEYEFDSNTPALHVVYRMRRGIVSPLFVAVVEGWRLEEIADALDVHIEPNGVGVIVRAHHSCMGCRGVRQAGSEMVTSAMLGSMKENPETRAEFLALAGE</sequence>
<dbReference type="GO" id="GO:0008270">
    <property type="term" value="F:zinc ion binding"/>
    <property type="evidence" value="ECO:0007669"/>
    <property type="project" value="TreeGrafter"/>
</dbReference>
<dbReference type="GO" id="GO:0005525">
    <property type="term" value="F:GTP binding"/>
    <property type="evidence" value="ECO:0007669"/>
    <property type="project" value="TreeGrafter"/>
</dbReference>
<dbReference type="InterPro" id="IPR020602">
    <property type="entry name" value="GTP_CycHdrlase_I_dom"/>
</dbReference>
<dbReference type="GO" id="GO:0006729">
    <property type="term" value="P:tetrahydrobiopterin biosynthetic process"/>
    <property type="evidence" value="ECO:0007669"/>
    <property type="project" value="TreeGrafter"/>
</dbReference>
<gene>
    <name evidence="5" type="ORF">LCGC14_2872830</name>
</gene>
<accession>A0A0F9ATM1</accession>
<name>A0A0F9ATM1_9ZZZZ</name>
<protein>
    <recommendedName>
        <fullName evidence="2">GTP cyclohydrolase I</fullName>
        <ecNumber evidence="2">3.5.4.16</ecNumber>
    </recommendedName>
</protein>
<evidence type="ECO:0000259" key="4">
    <source>
        <dbReference type="Pfam" id="PF01227"/>
    </source>
</evidence>
<dbReference type="Gene3D" id="3.30.1490.480">
    <property type="entry name" value="Endolytic murein transglycosylase"/>
    <property type="match status" value="1"/>
</dbReference>
<dbReference type="PANTHER" id="PTHR11109:SF7">
    <property type="entry name" value="GTP CYCLOHYDROLASE 1"/>
    <property type="match status" value="1"/>
</dbReference>
<dbReference type="Gene3D" id="3.30.1130.10">
    <property type="match status" value="1"/>
</dbReference>
<dbReference type="Pfam" id="PF01227">
    <property type="entry name" value="GTP_cyclohydroI"/>
    <property type="match status" value="1"/>
</dbReference>
<evidence type="ECO:0000256" key="1">
    <source>
        <dbReference type="ARBA" id="ARBA00005080"/>
    </source>
</evidence>
<dbReference type="PANTHER" id="PTHR11109">
    <property type="entry name" value="GTP CYCLOHYDROLASE I"/>
    <property type="match status" value="1"/>
</dbReference>
<keyword evidence="3" id="KW-0378">Hydrolase</keyword>
<dbReference type="EMBL" id="LAZR01055823">
    <property type="protein sequence ID" value="KKK75526.1"/>
    <property type="molecule type" value="Genomic_DNA"/>
</dbReference>
<feature type="domain" description="GTP cyclohydrolase I" evidence="4">
    <location>
        <begin position="130"/>
        <end position="190"/>
    </location>
</feature>
<organism evidence="5">
    <name type="scientific">marine sediment metagenome</name>
    <dbReference type="NCBI Taxonomy" id="412755"/>
    <lineage>
        <taxon>unclassified sequences</taxon>
        <taxon>metagenomes</taxon>
        <taxon>ecological metagenomes</taxon>
    </lineage>
</organism>
<evidence type="ECO:0000313" key="5">
    <source>
        <dbReference type="EMBL" id="KKK75526.1"/>
    </source>
</evidence>
<dbReference type="UniPathway" id="UPA00848">
    <property type="reaction ID" value="UER00151"/>
</dbReference>
<reference evidence="5" key="1">
    <citation type="journal article" date="2015" name="Nature">
        <title>Complex archaea that bridge the gap between prokaryotes and eukaryotes.</title>
        <authorList>
            <person name="Spang A."/>
            <person name="Saw J.H."/>
            <person name="Jorgensen S.L."/>
            <person name="Zaremba-Niedzwiedzka K."/>
            <person name="Martijn J."/>
            <person name="Lind A.E."/>
            <person name="van Eijk R."/>
            <person name="Schleper C."/>
            <person name="Guy L."/>
            <person name="Ettema T.J."/>
        </authorList>
    </citation>
    <scope>NUCLEOTIDE SEQUENCE</scope>
</reference>
<dbReference type="GO" id="GO:0003934">
    <property type="term" value="F:GTP cyclohydrolase I activity"/>
    <property type="evidence" value="ECO:0007669"/>
    <property type="project" value="UniProtKB-EC"/>
</dbReference>
<dbReference type="EC" id="3.5.4.16" evidence="2"/>
<dbReference type="AlphaFoldDB" id="A0A0F9ATM1"/>
<dbReference type="GO" id="GO:0046654">
    <property type="term" value="P:tetrahydrofolate biosynthetic process"/>
    <property type="evidence" value="ECO:0007669"/>
    <property type="project" value="InterPro"/>
</dbReference>
<evidence type="ECO:0000256" key="3">
    <source>
        <dbReference type="ARBA" id="ARBA00022801"/>
    </source>
</evidence>
<evidence type="ECO:0000256" key="2">
    <source>
        <dbReference type="ARBA" id="ARBA00012715"/>
    </source>
</evidence>
<dbReference type="InterPro" id="IPR043133">
    <property type="entry name" value="GTP-CH-I_C/QueF"/>
</dbReference>
<proteinExistence type="predicted"/>
<dbReference type="GO" id="GO:0005737">
    <property type="term" value="C:cytoplasm"/>
    <property type="evidence" value="ECO:0007669"/>
    <property type="project" value="TreeGrafter"/>
</dbReference>